<dbReference type="InterPro" id="IPR002903">
    <property type="entry name" value="RsmH"/>
</dbReference>
<protein>
    <submittedName>
        <fullName evidence="5">S-adenosyl-dependent methyltransferase activity on membrane-located substrates</fullName>
        <ecNumber evidence="5">2.1.1.-</ecNumber>
    </submittedName>
</protein>
<evidence type="ECO:0000313" key="5">
    <source>
        <dbReference type="EMBL" id="VAY86644.1"/>
    </source>
</evidence>
<reference evidence="5" key="1">
    <citation type="submission" date="2018-10" db="EMBL/GenBank/DDBJ databases">
        <authorList>
            <person name="Plewniak F."/>
        </authorList>
    </citation>
    <scope>NUCLEOTIDE SEQUENCE</scope>
</reference>
<dbReference type="PIRSF" id="PIRSF004486">
    <property type="entry name" value="MraW"/>
    <property type="match status" value="1"/>
</dbReference>
<dbReference type="Pfam" id="PF01795">
    <property type="entry name" value="Methyltransf_5"/>
    <property type="match status" value="1"/>
</dbReference>
<dbReference type="EC" id="2.1.1.-" evidence="5"/>
<dbReference type="InterPro" id="IPR029063">
    <property type="entry name" value="SAM-dependent_MTases_sf"/>
</dbReference>
<proteinExistence type="inferred from homology"/>
<dbReference type="SUPFAM" id="SSF53335">
    <property type="entry name" value="S-adenosyl-L-methionine-dependent methyltransferases"/>
    <property type="match status" value="1"/>
</dbReference>
<dbReference type="NCBIfam" id="TIGR00006">
    <property type="entry name" value="16S rRNA (cytosine(1402)-N(4))-methyltransferase RsmH"/>
    <property type="match status" value="1"/>
</dbReference>
<evidence type="ECO:0000256" key="2">
    <source>
        <dbReference type="ARBA" id="ARBA00022603"/>
    </source>
</evidence>
<evidence type="ECO:0000256" key="1">
    <source>
        <dbReference type="ARBA" id="ARBA00010396"/>
    </source>
</evidence>
<keyword evidence="3 5" id="KW-0808">Transferase</keyword>
<dbReference type="GO" id="GO:0070475">
    <property type="term" value="P:rRNA base methylation"/>
    <property type="evidence" value="ECO:0007669"/>
    <property type="project" value="TreeGrafter"/>
</dbReference>
<comment type="similarity">
    <text evidence="1">Belongs to the methyltransferase superfamily. RsmH family.</text>
</comment>
<dbReference type="InterPro" id="IPR023397">
    <property type="entry name" value="SAM-dep_MeTrfase_MraW_recog"/>
</dbReference>
<dbReference type="AlphaFoldDB" id="A0A3P3ZLD7"/>
<dbReference type="EMBL" id="UOYP01000019">
    <property type="protein sequence ID" value="VAY86644.1"/>
    <property type="molecule type" value="Genomic_DNA"/>
</dbReference>
<dbReference type="Gene3D" id="3.40.50.150">
    <property type="entry name" value="Vaccinia Virus protein VP39"/>
    <property type="match status" value="1"/>
</dbReference>
<sequence>MAQSFHSDIHHSVLLQEAVQALDLRPEGIYVDGTFGRGGHSQRILQEMAPSGQIVALDRDPAAIAAGRQALQDPRMILRQARFSQLEEVLLSLGITGVDGILLDLGVSSPQLDQAERGFSFRQEGPLDMRMDPGEGMTAATWLNQVDEKELAEVIHKLGEERFARQVARAIIQARAQRPLETTRQLAQIVATAVRTREVGQDPATRTFQAIRLHINRELDELAAVLPQALRVLKSGGRLVIISFHSLEDRLVKHYFQAHSRPPEIPRGMAVRESDRPAPLLRLVGRAQRAGRAEVVRNPRSRSAILRVAERTGA</sequence>
<name>A0A3P3ZLD7_9ZZZZ</name>
<dbReference type="PANTHER" id="PTHR11265:SF0">
    <property type="entry name" value="12S RRNA N4-METHYLCYTIDINE METHYLTRANSFERASE"/>
    <property type="match status" value="1"/>
</dbReference>
<dbReference type="GO" id="GO:0005737">
    <property type="term" value="C:cytoplasm"/>
    <property type="evidence" value="ECO:0007669"/>
    <property type="project" value="TreeGrafter"/>
</dbReference>
<gene>
    <name evidence="5" type="primary">mraW</name>
    <name evidence="5" type="ORF">CARN8_1150009</name>
</gene>
<evidence type="ECO:0000256" key="3">
    <source>
        <dbReference type="ARBA" id="ARBA00022679"/>
    </source>
</evidence>
<dbReference type="HAMAP" id="MF_01007">
    <property type="entry name" value="16SrRNA_methyltr_H"/>
    <property type="match status" value="1"/>
</dbReference>
<dbReference type="SUPFAM" id="SSF81799">
    <property type="entry name" value="Putative methyltransferase TM0872, insert domain"/>
    <property type="match status" value="1"/>
</dbReference>
<dbReference type="Gene3D" id="1.10.150.170">
    <property type="entry name" value="Putative methyltransferase TM0872, insert domain"/>
    <property type="match status" value="1"/>
</dbReference>
<dbReference type="FunFam" id="1.10.150.170:FF:000003">
    <property type="entry name" value="Ribosomal RNA small subunit methyltransferase H"/>
    <property type="match status" value="1"/>
</dbReference>
<accession>A0A3P3ZLD7</accession>
<dbReference type="GO" id="GO:0071424">
    <property type="term" value="F:rRNA (cytosine-N4-)-methyltransferase activity"/>
    <property type="evidence" value="ECO:0007669"/>
    <property type="project" value="TreeGrafter"/>
</dbReference>
<dbReference type="PANTHER" id="PTHR11265">
    <property type="entry name" value="S-ADENOSYL-METHYLTRANSFERASE MRAW"/>
    <property type="match status" value="1"/>
</dbReference>
<keyword evidence="4" id="KW-0949">S-adenosyl-L-methionine</keyword>
<organism evidence="5">
    <name type="scientific">mine drainage metagenome</name>
    <dbReference type="NCBI Taxonomy" id="410659"/>
    <lineage>
        <taxon>unclassified sequences</taxon>
        <taxon>metagenomes</taxon>
        <taxon>ecological metagenomes</taxon>
    </lineage>
</organism>
<keyword evidence="2 5" id="KW-0489">Methyltransferase</keyword>
<evidence type="ECO:0000256" key="4">
    <source>
        <dbReference type="ARBA" id="ARBA00022691"/>
    </source>
</evidence>